<sequence>MKMTQDRTDPTAGTAMIATFPMYLGPLTRAPLQELWHQTRAALGHGPQRLTQDAPDLFTLWESPDLLIGQTCGLPFRSRLKQRVGYVGTTDPALPDTPPGHYRSVIVVRRDDPARHLEELAGRPAAANEPLSQSGWAALADHFARAGVPLGRLRFTGAHRASAQAVARGLADLAAIDMVTWNLMCSEGDSTAAQLRVLDRTRPTPAHPIITARARDPQPLARALSSALEGIRPDQARAFGITRLIPLSEAEYFAVPLPPAPEKVAVS</sequence>
<dbReference type="Proteomes" id="UP000231702">
    <property type="component" value="Unassembled WGS sequence"/>
</dbReference>
<dbReference type="PANTHER" id="PTHR35841">
    <property type="entry name" value="PHOSPHONATES-BINDING PERIPLASMIC PROTEIN"/>
    <property type="match status" value="1"/>
</dbReference>
<evidence type="ECO:0000313" key="1">
    <source>
        <dbReference type="EMBL" id="PJE30837.1"/>
    </source>
</evidence>
<accession>A0ABX4MR90</accession>
<keyword evidence="2" id="KW-1185">Reference proteome</keyword>
<dbReference type="EMBL" id="PGTD01000012">
    <property type="protein sequence ID" value="PJE30837.1"/>
    <property type="molecule type" value="Genomic_DNA"/>
</dbReference>
<gene>
    <name evidence="1" type="ORF">CVM39_05175</name>
</gene>
<evidence type="ECO:0000313" key="2">
    <source>
        <dbReference type="Proteomes" id="UP000231702"/>
    </source>
</evidence>
<comment type="caution">
    <text evidence="1">The sequence shown here is derived from an EMBL/GenBank/DDBJ whole genome shotgun (WGS) entry which is preliminary data.</text>
</comment>
<dbReference type="Gene3D" id="3.40.190.10">
    <property type="entry name" value="Periplasmic binding protein-like II"/>
    <property type="match status" value="1"/>
</dbReference>
<evidence type="ECO:0008006" key="3">
    <source>
        <dbReference type="Google" id="ProtNLM"/>
    </source>
</evidence>
<organism evidence="1 2">
    <name type="scientific">Pseudooceanicola antarcticus</name>
    <dbReference type="NCBI Taxonomy" id="1247613"/>
    <lineage>
        <taxon>Bacteria</taxon>
        <taxon>Pseudomonadati</taxon>
        <taxon>Pseudomonadota</taxon>
        <taxon>Alphaproteobacteria</taxon>
        <taxon>Rhodobacterales</taxon>
        <taxon>Paracoccaceae</taxon>
        <taxon>Pseudooceanicola</taxon>
    </lineage>
</organism>
<reference evidence="1 2" key="1">
    <citation type="journal article" date="2018" name="Int. J. Syst. Evol. Microbiol.">
        <title>Pseudooceanicola lipolyticus sp. nov., a marine alphaproteobacterium, reclassification of Oceanicola flagellatus as Pseudooceanicola flagellatus comb. nov. and emended description of the genus Pseudooceanicola.</title>
        <authorList>
            <person name="Huang M.-M."/>
            <person name="Guo L.-L."/>
            <person name="Wu Y.-H."/>
            <person name="Lai Q.-L."/>
            <person name="Shao Z.-Z."/>
            <person name="Wang C.-S."/>
            <person name="Wu M."/>
            <person name="Xu X.-W."/>
        </authorList>
    </citation>
    <scope>NUCLEOTIDE SEQUENCE [LARGE SCALE GENOMIC DNA]</scope>
    <source>
        <strain evidence="1 2">Ar-45</strain>
    </source>
</reference>
<proteinExistence type="predicted"/>
<dbReference type="SUPFAM" id="SSF53850">
    <property type="entry name" value="Periplasmic binding protein-like II"/>
    <property type="match status" value="1"/>
</dbReference>
<name>A0ABX4MR90_9RHOB</name>
<dbReference type="Pfam" id="PF12974">
    <property type="entry name" value="Phosphonate-bd"/>
    <property type="match status" value="1"/>
</dbReference>
<protein>
    <recommendedName>
        <fullName evidence="3">ABC-type phosphate/phosphonate transport system, substrate-binding protein</fullName>
    </recommendedName>
</protein>
<dbReference type="PANTHER" id="PTHR35841:SF1">
    <property type="entry name" value="PHOSPHONATES-BINDING PERIPLASMIC PROTEIN"/>
    <property type="match status" value="1"/>
</dbReference>